<dbReference type="InterPro" id="IPR058546">
    <property type="entry name" value="RPS4B/Roq1-like_LRR"/>
</dbReference>
<evidence type="ECO:0000313" key="5">
    <source>
        <dbReference type="Proteomes" id="UP001386955"/>
    </source>
</evidence>
<comment type="caution">
    <text evidence="4">The sequence shown here is derived from an EMBL/GenBank/DDBJ whole genome shotgun (WGS) entry which is preliminary data.</text>
</comment>
<dbReference type="EMBL" id="JAYMYS010000002">
    <property type="protein sequence ID" value="KAK7405460.1"/>
    <property type="molecule type" value="Genomic_DNA"/>
</dbReference>
<accession>A0AAN9XRK9</accession>
<feature type="transmembrane region" description="Helical" evidence="2">
    <location>
        <begin position="617"/>
        <end position="639"/>
    </location>
</feature>
<name>A0AAN9XRK9_PSOTE</name>
<keyword evidence="1" id="KW-0611">Plant defense</keyword>
<protein>
    <recommendedName>
        <fullName evidence="3">Disease resistance protein RPS4B/Roq1-like leucine-rich repeats domain-containing protein</fullName>
    </recommendedName>
</protein>
<evidence type="ECO:0000256" key="2">
    <source>
        <dbReference type="SAM" id="Phobius"/>
    </source>
</evidence>
<dbReference type="SUPFAM" id="SSF52058">
    <property type="entry name" value="L domain-like"/>
    <property type="match status" value="1"/>
</dbReference>
<feature type="transmembrane region" description="Helical" evidence="2">
    <location>
        <begin position="530"/>
        <end position="555"/>
    </location>
</feature>
<organism evidence="4 5">
    <name type="scientific">Psophocarpus tetragonolobus</name>
    <name type="common">Winged bean</name>
    <name type="synonym">Dolichos tetragonolobus</name>
    <dbReference type="NCBI Taxonomy" id="3891"/>
    <lineage>
        <taxon>Eukaryota</taxon>
        <taxon>Viridiplantae</taxon>
        <taxon>Streptophyta</taxon>
        <taxon>Embryophyta</taxon>
        <taxon>Tracheophyta</taxon>
        <taxon>Spermatophyta</taxon>
        <taxon>Magnoliopsida</taxon>
        <taxon>eudicotyledons</taxon>
        <taxon>Gunneridae</taxon>
        <taxon>Pentapetalae</taxon>
        <taxon>rosids</taxon>
        <taxon>fabids</taxon>
        <taxon>Fabales</taxon>
        <taxon>Fabaceae</taxon>
        <taxon>Papilionoideae</taxon>
        <taxon>50 kb inversion clade</taxon>
        <taxon>NPAAA clade</taxon>
        <taxon>indigoferoid/millettioid clade</taxon>
        <taxon>Phaseoleae</taxon>
        <taxon>Psophocarpus</taxon>
    </lineage>
</organism>
<keyword evidence="2" id="KW-1133">Transmembrane helix</keyword>
<proteinExistence type="predicted"/>
<dbReference type="Pfam" id="PF23286">
    <property type="entry name" value="LRR_13"/>
    <property type="match status" value="1"/>
</dbReference>
<feature type="transmembrane region" description="Helical" evidence="2">
    <location>
        <begin position="576"/>
        <end position="605"/>
    </location>
</feature>
<keyword evidence="2" id="KW-0472">Membrane</keyword>
<sequence length="642" mass="74867">MTLHLSEARLSNEELYAVLRSFPRLEYLNASYNDFVYLPKCIKGSLHLKSIDVSHCKNLRTIPELPPSIEKVDARYCPLLTPEISNLLWSKVSEEKERIQFVMPGTNIPNWFDYVSNKDIPLIWARRKFPAFALAFVFKEDNETKRPFPPPEFGLPEAQLEESSYIVGLHLFIHGQEICRKEYHYCCVGEKHMLVCDLRVLFNEEEWKGLDAHVIGDEWRAIQVQYDSSLPLSHWGLSMYKKKTNIDDICFNIPHPNSLGDCIPFPSSTLVPKATPQRYKQKMRHFFENLNPREILGEYLPLFNESSGNDTFMKFILRSFRHAMADTKGKVSSSDYGASLKYDQEEFTWDVVQMIESIPKDTIDANDEDKKHAERLVAKVFQALLEFKKEQGDDKLELDMFIILEDVEGYRRYWGRLQIKYGEPTLIPVWKKVCQGSSSLMSDYIDSRIVQKIVLLKGEDGQEKEEGDEYDPIVDDLLIRIEEDAMRWNRTYKKLKASIVKASEEEVFSDKYLTEMGFLRGKENLEDRKWIWAIMELSLALLDMFWFGTFPKGLLGTKLKKMPYGKLRVDRKGRCAWNLLESSIQLIVSIVFFILKFVLSIFYLFGKPILCSLGVYFVHKIIGRFFGILVVLWLIFLVIKKL</sequence>
<gene>
    <name evidence="4" type="ORF">VNO78_06774</name>
</gene>
<evidence type="ECO:0000259" key="3">
    <source>
        <dbReference type="Pfam" id="PF23286"/>
    </source>
</evidence>
<keyword evidence="2" id="KW-0812">Transmembrane</keyword>
<keyword evidence="5" id="KW-1185">Reference proteome</keyword>
<dbReference type="Proteomes" id="UP001386955">
    <property type="component" value="Unassembled WGS sequence"/>
</dbReference>
<dbReference type="AlphaFoldDB" id="A0AAN9XRK9"/>
<evidence type="ECO:0000256" key="1">
    <source>
        <dbReference type="ARBA" id="ARBA00022821"/>
    </source>
</evidence>
<evidence type="ECO:0000313" key="4">
    <source>
        <dbReference type="EMBL" id="KAK7405460.1"/>
    </source>
</evidence>
<dbReference type="InterPro" id="IPR032675">
    <property type="entry name" value="LRR_dom_sf"/>
</dbReference>
<feature type="domain" description="Disease resistance protein RPS4B/Roq1-like leucine-rich repeats" evidence="3">
    <location>
        <begin position="2"/>
        <end position="64"/>
    </location>
</feature>
<dbReference type="Gene3D" id="3.80.10.10">
    <property type="entry name" value="Ribonuclease Inhibitor"/>
    <property type="match status" value="1"/>
</dbReference>
<reference evidence="4 5" key="1">
    <citation type="submission" date="2024-01" db="EMBL/GenBank/DDBJ databases">
        <title>The genomes of 5 underutilized Papilionoideae crops provide insights into root nodulation and disease resistanc.</title>
        <authorList>
            <person name="Jiang F."/>
        </authorList>
    </citation>
    <scope>NUCLEOTIDE SEQUENCE [LARGE SCALE GENOMIC DNA]</scope>
    <source>
        <strain evidence="4">DUOXIRENSHENG_FW03</strain>
        <tissue evidence="4">Leaves</tissue>
    </source>
</reference>